<feature type="transmembrane region" description="Helical" evidence="9">
    <location>
        <begin position="331"/>
        <end position="353"/>
    </location>
</feature>
<evidence type="ECO:0000256" key="1">
    <source>
        <dbReference type="ARBA" id="ARBA00000215"/>
    </source>
</evidence>
<dbReference type="InterPro" id="IPR009357">
    <property type="entry name" value="Riboflavin_transptr"/>
</dbReference>
<proteinExistence type="inferred from homology"/>
<name>A0AA36I9P3_9DINO</name>
<evidence type="ECO:0000256" key="8">
    <source>
        <dbReference type="ARBA" id="ARBA00023136"/>
    </source>
</evidence>
<keyword evidence="5" id="KW-1003">Cell membrane</keyword>
<evidence type="ECO:0000256" key="3">
    <source>
        <dbReference type="ARBA" id="ARBA00006366"/>
    </source>
</evidence>
<feature type="transmembrane region" description="Helical" evidence="9">
    <location>
        <begin position="365"/>
        <end position="388"/>
    </location>
</feature>
<dbReference type="AlphaFoldDB" id="A0AA36I9P3"/>
<feature type="transmembrane region" description="Helical" evidence="9">
    <location>
        <begin position="54"/>
        <end position="75"/>
    </location>
</feature>
<organism evidence="10 11">
    <name type="scientific">Effrenium voratum</name>
    <dbReference type="NCBI Taxonomy" id="2562239"/>
    <lineage>
        <taxon>Eukaryota</taxon>
        <taxon>Sar</taxon>
        <taxon>Alveolata</taxon>
        <taxon>Dinophyceae</taxon>
        <taxon>Suessiales</taxon>
        <taxon>Symbiodiniaceae</taxon>
        <taxon>Effrenium</taxon>
    </lineage>
</organism>
<evidence type="ECO:0000256" key="7">
    <source>
        <dbReference type="ARBA" id="ARBA00022989"/>
    </source>
</evidence>
<comment type="caution">
    <text evidence="10">The sequence shown here is derived from an EMBL/GenBank/DDBJ whole genome shotgun (WGS) entry which is preliminary data.</text>
</comment>
<keyword evidence="8 9" id="KW-0472">Membrane</keyword>
<feature type="transmembrane region" description="Helical" evidence="9">
    <location>
        <begin position="21"/>
        <end position="42"/>
    </location>
</feature>
<evidence type="ECO:0000313" key="11">
    <source>
        <dbReference type="Proteomes" id="UP001178507"/>
    </source>
</evidence>
<keyword evidence="7 9" id="KW-1133">Transmembrane helix</keyword>
<evidence type="ECO:0000256" key="5">
    <source>
        <dbReference type="ARBA" id="ARBA00022475"/>
    </source>
</evidence>
<feature type="transmembrane region" description="Helical" evidence="9">
    <location>
        <begin position="182"/>
        <end position="204"/>
    </location>
</feature>
<reference evidence="10" key="1">
    <citation type="submission" date="2023-08" db="EMBL/GenBank/DDBJ databases">
        <authorList>
            <person name="Chen Y."/>
            <person name="Shah S."/>
            <person name="Dougan E. K."/>
            <person name="Thang M."/>
            <person name="Chan C."/>
        </authorList>
    </citation>
    <scope>NUCLEOTIDE SEQUENCE</scope>
</reference>
<evidence type="ECO:0000256" key="6">
    <source>
        <dbReference type="ARBA" id="ARBA00022692"/>
    </source>
</evidence>
<sequence>MARAALSVEAEATTSREAAAVYGAFIIFGLGSWSSINAIFVQSSFLVAELPEKWALSTWIAVALQVANLAVLLFLRPLLAKFVSFAVPSAALLLTATGASLGLALGGFRATAWIFGAQRSVGLLLLTFFAGIASCGSSLTFYPLAAAYPRRYTTALAIGEGLSGSCAGVLGMLQSFNVLPKSFAAAFAFSLALCLCALLALLFIDRHHAAAKLRSDGARSDGALMETPADVPSDLMGQLLHFRAGMLALFWGSALNFGLLPSLNPIACSGFSNAQEVLLWSNAVIYGFDPISRLLTAFTNFRHFWSLTALFTFAALLVVAVAKTKSLLGEWVVPAANVAFAAGFGYARTMAFLVLKDLDSLAPRLYAAAGAAVQAGSFFGTVVALLLVEVLKVF</sequence>
<keyword evidence="4" id="KW-0813">Transport</keyword>
<keyword evidence="11" id="KW-1185">Reference proteome</keyword>
<dbReference type="EMBL" id="CAUJNA010000934">
    <property type="protein sequence ID" value="CAJ1382690.1"/>
    <property type="molecule type" value="Genomic_DNA"/>
</dbReference>
<evidence type="ECO:0000256" key="9">
    <source>
        <dbReference type="SAM" id="Phobius"/>
    </source>
</evidence>
<evidence type="ECO:0000256" key="2">
    <source>
        <dbReference type="ARBA" id="ARBA00004651"/>
    </source>
</evidence>
<protein>
    <submittedName>
        <fullName evidence="10">Uncharacterized protein</fullName>
    </submittedName>
</protein>
<feature type="transmembrane region" description="Helical" evidence="9">
    <location>
        <begin position="304"/>
        <end position="322"/>
    </location>
</feature>
<accession>A0AA36I9P3</accession>
<feature type="transmembrane region" description="Helical" evidence="9">
    <location>
        <begin position="244"/>
        <end position="263"/>
    </location>
</feature>
<keyword evidence="6 9" id="KW-0812">Transmembrane</keyword>
<gene>
    <name evidence="10" type="ORF">EVOR1521_LOCUS10013</name>
</gene>
<dbReference type="GO" id="GO:0032217">
    <property type="term" value="F:riboflavin transmembrane transporter activity"/>
    <property type="evidence" value="ECO:0007669"/>
    <property type="project" value="InterPro"/>
</dbReference>
<dbReference type="Pfam" id="PF06237">
    <property type="entry name" value="SLC52_ribofla_tr"/>
    <property type="match status" value="1"/>
</dbReference>
<dbReference type="PANTHER" id="PTHR12929">
    <property type="entry name" value="SOLUTE CARRIER FAMILY 52"/>
    <property type="match status" value="1"/>
</dbReference>
<dbReference type="GO" id="GO:0005886">
    <property type="term" value="C:plasma membrane"/>
    <property type="evidence" value="ECO:0007669"/>
    <property type="project" value="UniProtKB-SubCell"/>
</dbReference>
<dbReference type="Proteomes" id="UP001178507">
    <property type="component" value="Unassembled WGS sequence"/>
</dbReference>
<comment type="catalytic activity">
    <reaction evidence="1">
        <text>riboflavin(in) = riboflavin(out)</text>
        <dbReference type="Rhea" id="RHEA:35015"/>
        <dbReference type="ChEBI" id="CHEBI:57986"/>
    </reaction>
</comment>
<feature type="transmembrane region" description="Helical" evidence="9">
    <location>
        <begin position="82"/>
        <end position="108"/>
    </location>
</feature>
<evidence type="ECO:0000313" key="10">
    <source>
        <dbReference type="EMBL" id="CAJ1382690.1"/>
    </source>
</evidence>
<feature type="transmembrane region" description="Helical" evidence="9">
    <location>
        <begin position="120"/>
        <end position="142"/>
    </location>
</feature>
<comment type="subcellular location">
    <subcellularLocation>
        <location evidence="2">Cell membrane</location>
        <topology evidence="2">Multi-pass membrane protein</topology>
    </subcellularLocation>
</comment>
<comment type="similarity">
    <text evidence="3">Belongs to the riboflavin transporter family.</text>
</comment>
<evidence type="ECO:0000256" key="4">
    <source>
        <dbReference type="ARBA" id="ARBA00022448"/>
    </source>
</evidence>
<feature type="transmembrane region" description="Helical" evidence="9">
    <location>
        <begin position="154"/>
        <end position="176"/>
    </location>
</feature>